<name>A0A7X5U9L5_9GAMM</name>
<feature type="transmembrane region" description="Helical" evidence="6">
    <location>
        <begin position="221"/>
        <end position="239"/>
    </location>
</feature>
<comment type="subcellular location">
    <subcellularLocation>
        <location evidence="1">Cell membrane</location>
        <topology evidence="1">Multi-pass membrane protein</topology>
    </subcellularLocation>
</comment>
<evidence type="ECO:0000256" key="6">
    <source>
        <dbReference type="SAM" id="Phobius"/>
    </source>
</evidence>
<protein>
    <submittedName>
        <fullName evidence="8">MFS transporter</fullName>
    </submittedName>
</protein>
<feature type="transmembrane region" description="Helical" evidence="6">
    <location>
        <begin position="306"/>
        <end position="330"/>
    </location>
</feature>
<feature type="transmembrane region" description="Helical" evidence="6">
    <location>
        <begin position="56"/>
        <end position="74"/>
    </location>
</feature>
<dbReference type="PROSITE" id="PS50850">
    <property type="entry name" value="MFS"/>
    <property type="match status" value="1"/>
</dbReference>
<keyword evidence="2" id="KW-1003">Cell membrane</keyword>
<evidence type="ECO:0000313" key="9">
    <source>
        <dbReference type="Proteomes" id="UP000490980"/>
    </source>
</evidence>
<dbReference type="InterPro" id="IPR020846">
    <property type="entry name" value="MFS_dom"/>
</dbReference>
<evidence type="ECO:0000256" key="5">
    <source>
        <dbReference type="ARBA" id="ARBA00023136"/>
    </source>
</evidence>
<keyword evidence="9" id="KW-1185">Reference proteome</keyword>
<dbReference type="SUPFAM" id="SSF103473">
    <property type="entry name" value="MFS general substrate transporter"/>
    <property type="match status" value="1"/>
</dbReference>
<feature type="transmembrane region" description="Helical" evidence="6">
    <location>
        <begin position="112"/>
        <end position="133"/>
    </location>
</feature>
<dbReference type="GO" id="GO:0022857">
    <property type="term" value="F:transmembrane transporter activity"/>
    <property type="evidence" value="ECO:0007669"/>
    <property type="project" value="InterPro"/>
</dbReference>
<evidence type="ECO:0000313" key="8">
    <source>
        <dbReference type="EMBL" id="NII06418.1"/>
    </source>
</evidence>
<keyword evidence="4 6" id="KW-1133">Transmembrane helix</keyword>
<evidence type="ECO:0000259" key="7">
    <source>
        <dbReference type="PROSITE" id="PS50850"/>
    </source>
</evidence>
<evidence type="ECO:0000256" key="4">
    <source>
        <dbReference type="ARBA" id="ARBA00022989"/>
    </source>
</evidence>
<dbReference type="EMBL" id="JAARLZ010000004">
    <property type="protein sequence ID" value="NII06418.1"/>
    <property type="molecule type" value="Genomic_DNA"/>
</dbReference>
<keyword evidence="5 6" id="KW-0472">Membrane</keyword>
<sequence length="406" mass="41819">MNPAISSPEGGVAPEKANWAAVFSMTLGVFGLVTAEFLPASLLTPMAASLGVTEGVAGQTVTVTAVVAMIASLFTASATRNLNRRYVLLGFSVLLLASNFMVAFAPSLPVVLAARVVLGIALGGFWTMAAATTMRLVPEAYIPRALSILFSGVSLATIAAAPLGSYFGGLIGWRAVFLIAAGIGAVAFAWKLVALPSMASNGNTNLGTLVQVLKRQGVARGMFACILVFTGHFAFFTYLRPFLETVTGVSVNGLSAILLGFGVANFVGTSLTGLLLERSLWVTLVIMPFGMALIALMLIASGTMPMFHAVMVSLWGMAFGAIPVAWTTWVTRIVPDEAESGGGLMVAAVQLAITTGAAMGGVVFDAAGVKAVFLASALVLLLATLVISLGFRAHTTFDTVAEDGAA</sequence>
<reference evidence="8 9" key="1">
    <citation type="submission" date="2020-03" db="EMBL/GenBank/DDBJ databases">
        <authorList>
            <person name="Lai Q."/>
        </authorList>
    </citation>
    <scope>NUCLEOTIDE SEQUENCE [LARGE SCALE GENOMIC DNA]</scope>
    <source>
        <strain evidence="8 9">CCUG 25036</strain>
    </source>
</reference>
<feature type="transmembrane region" description="Helical" evidence="6">
    <location>
        <begin position="370"/>
        <end position="391"/>
    </location>
</feature>
<feature type="transmembrane region" description="Helical" evidence="6">
    <location>
        <begin position="21"/>
        <end position="44"/>
    </location>
</feature>
<dbReference type="RefSeq" id="WP_166947435.1">
    <property type="nucleotide sequence ID" value="NZ_CP077072.1"/>
</dbReference>
<feature type="transmembrane region" description="Helical" evidence="6">
    <location>
        <begin position="86"/>
        <end position="106"/>
    </location>
</feature>
<feature type="domain" description="Major facilitator superfamily (MFS) profile" evidence="7">
    <location>
        <begin position="21"/>
        <end position="395"/>
    </location>
</feature>
<dbReference type="InterPro" id="IPR011701">
    <property type="entry name" value="MFS"/>
</dbReference>
<organism evidence="8 9">
    <name type="scientific">Luteibacter anthropi</name>
    <dbReference type="NCBI Taxonomy" id="564369"/>
    <lineage>
        <taxon>Bacteria</taxon>
        <taxon>Pseudomonadati</taxon>
        <taxon>Pseudomonadota</taxon>
        <taxon>Gammaproteobacteria</taxon>
        <taxon>Lysobacterales</taxon>
        <taxon>Rhodanobacteraceae</taxon>
        <taxon>Luteibacter</taxon>
    </lineage>
</organism>
<dbReference type="Pfam" id="PF07690">
    <property type="entry name" value="MFS_1"/>
    <property type="match status" value="1"/>
</dbReference>
<dbReference type="InterPro" id="IPR036259">
    <property type="entry name" value="MFS_trans_sf"/>
</dbReference>
<dbReference type="GO" id="GO:0005886">
    <property type="term" value="C:plasma membrane"/>
    <property type="evidence" value="ECO:0007669"/>
    <property type="project" value="UniProtKB-SubCell"/>
</dbReference>
<dbReference type="AlphaFoldDB" id="A0A7X5U9L5"/>
<accession>A0A7X5U9L5</accession>
<comment type="caution">
    <text evidence="8">The sequence shown here is derived from an EMBL/GenBank/DDBJ whole genome shotgun (WGS) entry which is preliminary data.</text>
</comment>
<evidence type="ECO:0000256" key="2">
    <source>
        <dbReference type="ARBA" id="ARBA00022475"/>
    </source>
</evidence>
<feature type="transmembrane region" description="Helical" evidence="6">
    <location>
        <begin position="145"/>
        <end position="165"/>
    </location>
</feature>
<keyword evidence="3 6" id="KW-0812">Transmembrane</keyword>
<dbReference type="PANTHER" id="PTHR43124">
    <property type="entry name" value="PURINE EFFLUX PUMP PBUE"/>
    <property type="match status" value="1"/>
</dbReference>
<feature type="transmembrane region" description="Helical" evidence="6">
    <location>
        <begin position="245"/>
        <end position="268"/>
    </location>
</feature>
<feature type="transmembrane region" description="Helical" evidence="6">
    <location>
        <begin position="280"/>
        <end position="300"/>
    </location>
</feature>
<dbReference type="Proteomes" id="UP000490980">
    <property type="component" value="Unassembled WGS sequence"/>
</dbReference>
<evidence type="ECO:0000256" key="3">
    <source>
        <dbReference type="ARBA" id="ARBA00022692"/>
    </source>
</evidence>
<gene>
    <name evidence="8" type="ORF">HBF25_08475</name>
</gene>
<feature type="transmembrane region" description="Helical" evidence="6">
    <location>
        <begin position="342"/>
        <end position="364"/>
    </location>
</feature>
<dbReference type="PANTHER" id="PTHR43124:SF5">
    <property type="entry name" value="PURINE RIBONUCLEOSIDE EFFLUX PUMP NEPI"/>
    <property type="match status" value="1"/>
</dbReference>
<dbReference type="CDD" id="cd17324">
    <property type="entry name" value="MFS_NepI_like"/>
    <property type="match status" value="1"/>
</dbReference>
<proteinExistence type="predicted"/>
<feature type="transmembrane region" description="Helical" evidence="6">
    <location>
        <begin position="171"/>
        <end position="190"/>
    </location>
</feature>
<evidence type="ECO:0000256" key="1">
    <source>
        <dbReference type="ARBA" id="ARBA00004651"/>
    </source>
</evidence>
<dbReference type="Gene3D" id="1.20.1250.20">
    <property type="entry name" value="MFS general substrate transporter like domains"/>
    <property type="match status" value="1"/>
</dbReference>
<dbReference type="InterPro" id="IPR050189">
    <property type="entry name" value="MFS_Efflux_Transporters"/>
</dbReference>